<protein>
    <submittedName>
        <fullName evidence="2">Uncharacterized protein</fullName>
    </submittedName>
</protein>
<proteinExistence type="predicted"/>
<sequence>MHSQQHRCTTHSAVSTSTDTKQDTSIQKLASYIRKHHTDPTKTADRITSGKHGKFALQNTVVMK</sequence>
<reference evidence="2 3" key="1">
    <citation type="submission" date="2018-01" db="EMBL/GenBank/DDBJ databases">
        <authorList>
            <person name="Paulsen S."/>
            <person name="Gram L.K."/>
        </authorList>
    </citation>
    <scope>NUCLEOTIDE SEQUENCE [LARGE SCALE GENOMIC DNA]</scope>
    <source>
        <strain evidence="2 3">S3790</strain>
    </source>
</reference>
<comment type="caution">
    <text evidence="2">The sequence shown here is derived from an EMBL/GenBank/DDBJ whole genome shotgun (WGS) entry which is preliminary data.</text>
</comment>
<dbReference type="OrthoDB" id="9888505at2"/>
<evidence type="ECO:0000256" key="1">
    <source>
        <dbReference type="SAM" id="MobiDB-lite"/>
    </source>
</evidence>
<name>A0A5S3VAC9_9GAMM</name>
<dbReference type="RefSeq" id="WP_138591348.1">
    <property type="nucleotide sequence ID" value="NZ_PNBX01000029.1"/>
</dbReference>
<dbReference type="EMBL" id="PNBX01000029">
    <property type="protein sequence ID" value="TMO68810.1"/>
    <property type="molecule type" value="Genomic_DNA"/>
</dbReference>
<evidence type="ECO:0000313" key="2">
    <source>
        <dbReference type="EMBL" id="TMO68810.1"/>
    </source>
</evidence>
<gene>
    <name evidence="2" type="ORF">CWC19_07785</name>
</gene>
<evidence type="ECO:0000313" key="3">
    <source>
        <dbReference type="Proteomes" id="UP000307217"/>
    </source>
</evidence>
<dbReference type="AlphaFoldDB" id="A0A5S3VAC9"/>
<feature type="compositionally biased region" description="Polar residues" evidence="1">
    <location>
        <begin position="10"/>
        <end position="25"/>
    </location>
</feature>
<reference evidence="3" key="2">
    <citation type="submission" date="2019-06" db="EMBL/GenBank/DDBJ databases">
        <title>Co-occurence of chitin degradation, pigmentation and bioactivity in marine Pseudoalteromonas.</title>
        <authorList>
            <person name="Sonnenschein E.C."/>
            <person name="Bech P.K."/>
        </authorList>
    </citation>
    <scope>NUCLEOTIDE SEQUENCE [LARGE SCALE GENOMIC DNA]</scope>
    <source>
        <strain evidence="3">S3790</strain>
    </source>
</reference>
<accession>A0A5S3VAC9</accession>
<feature type="region of interest" description="Disordered" evidence="1">
    <location>
        <begin position="1"/>
        <end position="25"/>
    </location>
</feature>
<dbReference type="Proteomes" id="UP000307217">
    <property type="component" value="Unassembled WGS sequence"/>
</dbReference>
<organism evidence="2 3">
    <name type="scientific">Pseudoalteromonas aurantia</name>
    <dbReference type="NCBI Taxonomy" id="43654"/>
    <lineage>
        <taxon>Bacteria</taxon>
        <taxon>Pseudomonadati</taxon>
        <taxon>Pseudomonadota</taxon>
        <taxon>Gammaproteobacteria</taxon>
        <taxon>Alteromonadales</taxon>
        <taxon>Pseudoalteromonadaceae</taxon>
        <taxon>Pseudoalteromonas</taxon>
    </lineage>
</organism>